<evidence type="ECO:0000256" key="8">
    <source>
        <dbReference type="ARBA" id="ARBA00023157"/>
    </source>
</evidence>
<comment type="function">
    <text evidence="9">Cytokine with a wide variety of biological functions in immunity, tissue regeneration, and metabolism. Binds to IL6R, then the complex associates to the signaling subunit IL6ST/gp130 to trigger the intracellular IL6-signaling pathway. The interaction with the membrane-bound IL6R and IL6ST stimulates 'classic signaling', whereas the binding of IL6 and soluble IL6R to IL6ST stimulates 'trans-signaling'. Alternatively, 'cluster signaling' occurs when membrane-bound IL6:IL6R complexes on transmitter cells activate IL6ST receptors on neighboring receiver cells.</text>
</comment>
<sequence>MTSLSTRAFGPLALSLGLLLVTATAFPTPIPLGEDSKEDASSHRPPLFFQNQTEKRIMYILNEISALKEEMCSKSIRCENSKEALAENNLNLPQLTEKDGCFQSGFNQENCLMRITTGLLEFQIYLEYVQDKFEGDKGNTRAVQINTKALIQILKEKLKNPDAVTTPDPTINASLLATLQSQNEWLKHTTIHLILRSLTNFLQISMRAVRIM</sequence>
<dbReference type="InterPro" id="IPR030474">
    <property type="entry name" value="IL-6/GCSF/MGF"/>
</dbReference>
<dbReference type="InterPro" id="IPR009079">
    <property type="entry name" value="4_helix_cytokine-like_core"/>
</dbReference>
<evidence type="ECO:0000256" key="7">
    <source>
        <dbReference type="ARBA" id="ARBA00023030"/>
    </source>
</evidence>
<dbReference type="PRINTS" id="PR00433">
    <property type="entry name" value="IL6GCSFMGF"/>
</dbReference>
<keyword evidence="7" id="KW-0339">Growth factor</keyword>
<dbReference type="RefSeq" id="XP_008565256.1">
    <property type="nucleotide sequence ID" value="XM_008567034.1"/>
</dbReference>
<organism evidence="12 13">
    <name type="scientific">Galeopterus variegatus</name>
    <name type="common">Malayan flying lemur</name>
    <name type="synonym">Cynocephalus variegatus</name>
    <dbReference type="NCBI Taxonomy" id="482537"/>
    <lineage>
        <taxon>Eukaryota</taxon>
        <taxon>Metazoa</taxon>
        <taxon>Chordata</taxon>
        <taxon>Craniata</taxon>
        <taxon>Vertebrata</taxon>
        <taxon>Euteleostomi</taxon>
        <taxon>Mammalia</taxon>
        <taxon>Eutheria</taxon>
        <taxon>Euarchontoglires</taxon>
        <taxon>Dermoptera</taxon>
        <taxon>Cynocephalidae</taxon>
        <taxon>Galeopterus</taxon>
    </lineage>
</organism>
<proteinExistence type="inferred from homology"/>
<keyword evidence="12" id="KW-1185">Reference proteome</keyword>
<keyword evidence="4" id="KW-0011">Acute phase</keyword>
<evidence type="ECO:0000256" key="3">
    <source>
        <dbReference type="ARBA" id="ARBA00019464"/>
    </source>
</evidence>
<dbReference type="PROSITE" id="PS00254">
    <property type="entry name" value="INTERLEUKIN_6"/>
    <property type="match status" value="1"/>
</dbReference>
<dbReference type="SUPFAM" id="SSF47266">
    <property type="entry name" value="4-helical cytokines"/>
    <property type="match status" value="1"/>
</dbReference>
<dbReference type="Proteomes" id="UP000694923">
    <property type="component" value="Unplaced"/>
</dbReference>
<evidence type="ECO:0000256" key="2">
    <source>
        <dbReference type="ARBA" id="ARBA00007432"/>
    </source>
</evidence>
<evidence type="ECO:0000256" key="5">
    <source>
        <dbReference type="ARBA" id="ARBA00022514"/>
    </source>
</evidence>
<reference evidence="13" key="1">
    <citation type="submission" date="2025-08" db="UniProtKB">
        <authorList>
            <consortium name="RefSeq"/>
        </authorList>
    </citation>
    <scope>IDENTIFICATION</scope>
</reference>
<evidence type="ECO:0000256" key="9">
    <source>
        <dbReference type="ARBA" id="ARBA00023441"/>
    </source>
</evidence>
<dbReference type="InterPro" id="IPR003574">
    <property type="entry name" value="IL-6-like"/>
</dbReference>
<dbReference type="SMART" id="SM00126">
    <property type="entry name" value="IL6"/>
    <property type="match status" value="1"/>
</dbReference>
<evidence type="ECO:0000313" key="12">
    <source>
        <dbReference type="Proteomes" id="UP000694923"/>
    </source>
</evidence>
<evidence type="ECO:0000256" key="1">
    <source>
        <dbReference type="ARBA" id="ARBA00004613"/>
    </source>
</evidence>
<name>A0ABM0QA65_GALVR</name>
<dbReference type="Gene3D" id="1.20.1250.10">
    <property type="match status" value="1"/>
</dbReference>
<dbReference type="GeneID" id="103585928"/>
<evidence type="ECO:0000256" key="4">
    <source>
        <dbReference type="ARBA" id="ARBA00022486"/>
    </source>
</evidence>
<comment type="similarity">
    <text evidence="2">Belongs to the IL-6 superfamily.</text>
</comment>
<accession>A0ABM0QA65</accession>
<gene>
    <name evidence="13" type="primary">IL6</name>
</gene>
<dbReference type="PRINTS" id="PR00434">
    <property type="entry name" value="INTERLEUKIN6"/>
</dbReference>
<dbReference type="PANTHER" id="PTHR48494">
    <property type="entry name" value="INTERLEUKIN-6"/>
    <property type="match status" value="1"/>
</dbReference>
<keyword evidence="6" id="KW-0964">Secreted</keyword>
<keyword evidence="5" id="KW-0202">Cytokine</keyword>
<comment type="subunit">
    <text evidence="10">Component of a hexamer of two molecules each of IL6, IL6R and IL6ST; first binds to IL6R to associate with the signaling subunit IL6ST. Interacts with IL6R (via the N-terminal ectodomain); this interaction may be affected by IL6R-binding with SORL1, hence decreasing IL6 cis signaling. Interacts with SORL1 (via the N-terminal ectodomain); this interaction leads to IL6 internalization and lysosomal degradation. May form a trimeric complex with the soluble SORL1 ectodomain and soluble IL6R receptor; this interaction might stabilize circulating IL6, hence promoting IL6 trans signaling.</text>
</comment>
<dbReference type="InterPro" id="IPR030473">
    <property type="entry name" value="IL6/GCSF/MGF_CS"/>
</dbReference>
<evidence type="ECO:0000256" key="6">
    <source>
        <dbReference type="ARBA" id="ARBA00022525"/>
    </source>
</evidence>
<keyword evidence="11" id="KW-0732">Signal</keyword>
<dbReference type="Pfam" id="PF00489">
    <property type="entry name" value="IL6"/>
    <property type="match status" value="1"/>
</dbReference>
<protein>
    <recommendedName>
        <fullName evidence="3">Interleukin-6</fullName>
    </recommendedName>
</protein>
<dbReference type="PANTHER" id="PTHR48494:SF1">
    <property type="entry name" value="INTERLEUKIN-6"/>
    <property type="match status" value="1"/>
</dbReference>
<evidence type="ECO:0000256" key="11">
    <source>
        <dbReference type="SAM" id="SignalP"/>
    </source>
</evidence>
<feature type="chain" id="PRO_5046572255" description="Interleukin-6" evidence="11">
    <location>
        <begin position="26"/>
        <end position="212"/>
    </location>
</feature>
<evidence type="ECO:0000313" key="13">
    <source>
        <dbReference type="RefSeq" id="XP_008565256.1"/>
    </source>
</evidence>
<evidence type="ECO:0000256" key="10">
    <source>
        <dbReference type="ARBA" id="ARBA00023468"/>
    </source>
</evidence>
<feature type="signal peptide" evidence="11">
    <location>
        <begin position="1"/>
        <end position="25"/>
    </location>
</feature>
<comment type="subcellular location">
    <subcellularLocation>
        <location evidence="1">Secreted</location>
    </subcellularLocation>
</comment>
<dbReference type="PIRSF" id="PIRSF001935">
    <property type="entry name" value="IL6_MGF_GCSF"/>
    <property type="match status" value="1"/>
</dbReference>
<keyword evidence="8" id="KW-1015">Disulfide bond</keyword>